<evidence type="ECO:0000313" key="5">
    <source>
        <dbReference type="Proteomes" id="UP000623440"/>
    </source>
</evidence>
<evidence type="ECO:0000256" key="2">
    <source>
        <dbReference type="ARBA" id="ARBA00022729"/>
    </source>
</evidence>
<dbReference type="InterPro" id="IPR028081">
    <property type="entry name" value="Leu-bd"/>
</dbReference>
<dbReference type="InterPro" id="IPR027417">
    <property type="entry name" value="P-loop_NTPase"/>
</dbReference>
<comment type="caution">
    <text evidence="4">The sequence shown here is derived from an EMBL/GenBank/DDBJ whole genome shotgun (WGS) entry which is preliminary data.</text>
</comment>
<dbReference type="Gene3D" id="3.40.50.300">
    <property type="entry name" value="P-loop containing nucleotide triphosphate hydrolases"/>
    <property type="match status" value="1"/>
</dbReference>
<dbReference type="PANTHER" id="PTHR30483">
    <property type="entry name" value="LEUCINE-SPECIFIC-BINDING PROTEIN"/>
    <property type="match status" value="1"/>
</dbReference>
<evidence type="ECO:0000256" key="1">
    <source>
        <dbReference type="ARBA" id="ARBA00010062"/>
    </source>
</evidence>
<dbReference type="SUPFAM" id="SSF52540">
    <property type="entry name" value="P-loop containing nucleoside triphosphate hydrolases"/>
    <property type="match status" value="1"/>
</dbReference>
<dbReference type="Pfam" id="PF14516">
    <property type="entry name" value="AAA_35"/>
    <property type="match status" value="1"/>
</dbReference>
<dbReference type="SUPFAM" id="SSF53822">
    <property type="entry name" value="Periplasmic binding protein-like I"/>
    <property type="match status" value="1"/>
</dbReference>
<gene>
    <name evidence="4" type="ORF">H6G97_02510</name>
</gene>
<protein>
    <submittedName>
        <fullName evidence="4">AAA-like domain-containing protein</fullName>
    </submittedName>
</protein>
<reference evidence="4 5" key="1">
    <citation type="journal article" date="2020" name="ISME J.">
        <title>Comparative genomics reveals insights into cyanobacterial evolution and habitat adaptation.</title>
        <authorList>
            <person name="Chen M.Y."/>
            <person name="Teng W.K."/>
            <person name="Zhao L."/>
            <person name="Hu C.X."/>
            <person name="Zhou Y.K."/>
            <person name="Han B.P."/>
            <person name="Song L.R."/>
            <person name="Shu W.S."/>
        </authorList>
    </citation>
    <scope>NUCLEOTIDE SEQUENCE [LARGE SCALE GENOMIC DNA]</scope>
    <source>
        <strain evidence="4 5">FACHB-838</strain>
    </source>
</reference>
<evidence type="ECO:0000259" key="3">
    <source>
        <dbReference type="Pfam" id="PF13458"/>
    </source>
</evidence>
<accession>A0ABR8DHR4</accession>
<sequence length="546" mass="61679">MNPAPLPNYEYKVGGSLPPDAPTYVKRQADEDLYKGLIAGEFCYVLNSRQMGKSSLRVRIMERLQADGIICAAIDLNEIGTDITQGQWYRGVINSLISSLNLYEHFDLASWWNRPQLLSRVQRLSKFLEEILLKHISGKIVIFVDEIDSVLSLKNFSTDDFFALIRFCYNQRVDKPVYKRLTFCLLGVATPSYLIQDKRRTPFNIGRAIELNGFQFQEAKLLAKGLEGKVSNPQAILQEILNWTGGQPFLTQKLCNLVANGTEVTGVEELVRSHIIENWQSQDDPEQLKNKVFFRTVPSDIESAKKLAEYAASQGYKKIVIFYNPDNIYSQSLYTEFQKSFKKGKVLRSINLALPTLNAPAELLLSVFQDQADAVILFPNTELISVVIEITRAQKILVNKGSKKLPMLGADALYNPEILRSGGEAVEGLVLVVPWFAEEDTSRPFADEAKKRWGGQISWRTATTYDATQAFIKAISMSNNPTRQTVLKNLKSVNLSSKETSGYPLYFDNKGDRQQEPVLVKVERNPGAPFESGFMFKQVKDKDIKQ</sequence>
<dbReference type="PANTHER" id="PTHR30483:SF6">
    <property type="entry name" value="PERIPLASMIC BINDING PROTEIN OF ABC TRANSPORTER FOR NATURAL AMINO ACIDS"/>
    <property type="match status" value="1"/>
</dbReference>
<keyword evidence="5" id="KW-1185">Reference proteome</keyword>
<evidence type="ECO:0000313" key="4">
    <source>
        <dbReference type="EMBL" id="MBD2528491.1"/>
    </source>
</evidence>
<dbReference type="EMBL" id="JACJSI010000003">
    <property type="protein sequence ID" value="MBD2528491.1"/>
    <property type="molecule type" value="Genomic_DNA"/>
</dbReference>
<dbReference type="InterPro" id="IPR051010">
    <property type="entry name" value="BCAA_transport"/>
</dbReference>
<dbReference type="RefSeq" id="WP_190939147.1">
    <property type="nucleotide sequence ID" value="NZ_JACJSI010000003.1"/>
</dbReference>
<organism evidence="4 5">
    <name type="scientific">Nostoc flagelliforme FACHB-838</name>
    <dbReference type="NCBI Taxonomy" id="2692904"/>
    <lineage>
        <taxon>Bacteria</taxon>
        <taxon>Bacillati</taxon>
        <taxon>Cyanobacteriota</taxon>
        <taxon>Cyanophyceae</taxon>
        <taxon>Nostocales</taxon>
        <taxon>Nostocaceae</taxon>
        <taxon>Nostoc</taxon>
    </lineage>
</organism>
<comment type="similarity">
    <text evidence="1">Belongs to the leucine-binding protein family.</text>
</comment>
<feature type="domain" description="Leucine-binding protein" evidence="3">
    <location>
        <begin position="282"/>
        <end position="496"/>
    </location>
</feature>
<keyword evidence="2" id="KW-0732">Signal</keyword>
<dbReference type="Gene3D" id="3.40.50.2300">
    <property type="match status" value="2"/>
</dbReference>
<dbReference type="Proteomes" id="UP000623440">
    <property type="component" value="Unassembled WGS sequence"/>
</dbReference>
<dbReference type="Pfam" id="PF13458">
    <property type="entry name" value="Peripla_BP_6"/>
    <property type="match status" value="1"/>
</dbReference>
<name>A0ABR8DHR4_9NOSO</name>
<dbReference type="InterPro" id="IPR028082">
    <property type="entry name" value="Peripla_BP_I"/>
</dbReference>
<proteinExistence type="inferred from homology"/>
<dbReference type="CDD" id="cd06268">
    <property type="entry name" value="PBP1_ABC_transporter_LIVBP-like"/>
    <property type="match status" value="1"/>
</dbReference>